<dbReference type="eggNOG" id="ENOG5031W5B">
    <property type="taxonomic scope" value="Bacteria"/>
</dbReference>
<dbReference type="Proteomes" id="UP000008363">
    <property type="component" value="Unassembled WGS sequence"/>
</dbReference>
<name>K6V957_9ACTN</name>
<dbReference type="AlphaFoldDB" id="K6V957"/>
<keyword evidence="3" id="KW-1185">Reference proteome</keyword>
<dbReference type="EMBL" id="BAHC01000191">
    <property type="protein sequence ID" value="GAB92753.1"/>
    <property type="molecule type" value="Genomic_DNA"/>
</dbReference>
<evidence type="ECO:0000313" key="3">
    <source>
        <dbReference type="Proteomes" id="UP000008363"/>
    </source>
</evidence>
<protein>
    <submittedName>
        <fullName evidence="2">Uncharacterized protein</fullName>
    </submittedName>
</protein>
<reference evidence="2 3" key="1">
    <citation type="submission" date="2012-08" db="EMBL/GenBank/DDBJ databases">
        <title>Whole genome shotgun sequence of Gordonia rhizosphera NBRC 16068.</title>
        <authorList>
            <person name="Takarada H."/>
            <person name="Isaki S."/>
            <person name="Hosoyama A."/>
            <person name="Tsuchikane K."/>
            <person name="Katsumata H."/>
            <person name="Baba S."/>
            <person name="Ohji S."/>
            <person name="Yamazaki S."/>
            <person name="Fujita N."/>
        </authorList>
    </citation>
    <scope>NUCLEOTIDE SEQUENCE [LARGE SCALE GENOMIC DNA]</scope>
    <source>
        <strain evidence="2 3">NBRC 16068</strain>
    </source>
</reference>
<feature type="region of interest" description="Disordered" evidence="1">
    <location>
        <begin position="40"/>
        <end position="60"/>
    </location>
</feature>
<sequence length="60" mass="6687">MKNAFLLGFTIFAYNYECITNHFRTRGLAIPPEYPIAKTAPLESPAPKTSAKRARVTEGD</sequence>
<evidence type="ECO:0000256" key="1">
    <source>
        <dbReference type="SAM" id="MobiDB-lite"/>
    </source>
</evidence>
<proteinExistence type="predicted"/>
<accession>K6V957</accession>
<comment type="caution">
    <text evidence="2">The sequence shown here is derived from an EMBL/GenBank/DDBJ whole genome shotgun (WGS) entry which is preliminary data.</text>
</comment>
<evidence type="ECO:0000313" key="2">
    <source>
        <dbReference type="EMBL" id="GAB92753.1"/>
    </source>
</evidence>
<organism evidence="2 3">
    <name type="scientific">Gordonia rhizosphera NBRC 16068</name>
    <dbReference type="NCBI Taxonomy" id="1108045"/>
    <lineage>
        <taxon>Bacteria</taxon>
        <taxon>Bacillati</taxon>
        <taxon>Actinomycetota</taxon>
        <taxon>Actinomycetes</taxon>
        <taxon>Mycobacteriales</taxon>
        <taxon>Gordoniaceae</taxon>
        <taxon>Gordonia</taxon>
    </lineage>
</organism>
<gene>
    <name evidence="2" type="ORF">GORHZ_191_00120</name>
</gene>